<proteinExistence type="predicted"/>
<protein>
    <submittedName>
        <fullName evidence="2">Uncharacterized protein</fullName>
    </submittedName>
</protein>
<evidence type="ECO:0000256" key="1">
    <source>
        <dbReference type="SAM" id="MobiDB-lite"/>
    </source>
</evidence>
<evidence type="ECO:0000313" key="2">
    <source>
        <dbReference type="EMBL" id="JAD24936.1"/>
    </source>
</evidence>
<organism evidence="2">
    <name type="scientific">Arundo donax</name>
    <name type="common">Giant reed</name>
    <name type="synonym">Donax arundinaceus</name>
    <dbReference type="NCBI Taxonomy" id="35708"/>
    <lineage>
        <taxon>Eukaryota</taxon>
        <taxon>Viridiplantae</taxon>
        <taxon>Streptophyta</taxon>
        <taxon>Embryophyta</taxon>
        <taxon>Tracheophyta</taxon>
        <taxon>Spermatophyta</taxon>
        <taxon>Magnoliopsida</taxon>
        <taxon>Liliopsida</taxon>
        <taxon>Poales</taxon>
        <taxon>Poaceae</taxon>
        <taxon>PACMAD clade</taxon>
        <taxon>Arundinoideae</taxon>
        <taxon>Arundineae</taxon>
        <taxon>Arundo</taxon>
    </lineage>
</organism>
<dbReference type="EMBL" id="GBRH01272959">
    <property type="protein sequence ID" value="JAD24936.1"/>
    <property type="molecule type" value="Transcribed_RNA"/>
</dbReference>
<dbReference type="AlphaFoldDB" id="A0A0A8YGJ7"/>
<feature type="region of interest" description="Disordered" evidence="1">
    <location>
        <begin position="1"/>
        <end position="25"/>
    </location>
</feature>
<feature type="compositionally biased region" description="Polar residues" evidence="1">
    <location>
        <begin position="1"/>
        <end position="15"/>
    </location>
</feature>
<reference evidence="2" key="1">
    <citation type="submission" date="2014-09" db="EMBL/GenBank/DDBJ databases">
        <authorList>
            <person name="Magalhaes I.L.F."/>
            <person name="Oliveira U."/>
            <person name="Santos F.R."/>
            <person name="Vidigal T.H.D.A."/>
            <person name="Brescovit A.D."/>
            <person name="Santos A.J."/>
        </authorList>
    </citation>
    <scope>NUCLEOTIDE SEQUENCE</scope>
    <source>
        <tissue evidence="2">Shoot tissue taken approximately 20 cm above the soil surface</tissue>
    </source>
</reference>
<sequence>MPNTHIKFANTSTEAPSAGGSKIHSPGISEIARTLAPALREPV</sequence>
<name>A0A0A8YGJ7_ARUDO</name>
<accession>A0A0A8YGJ7</accession>
<reference evidence="2" key="2">
    <citation type="journal article" date="2015" name="Data Brief">
        <title>Shoot transcriptome of the giant reed, Arundo donax.</title>
        <authorList>
            <person name="Barrero R.A."/>
            <person name="Guerrero F.D."/>
            <person name="Moolhuijzen P."/>
            <person name="Goolsby J.A."/>
            <person name="Tidwell J."/>
            <person name="Bellgard S.E."/>
            <person name="Bellgard M.I."/>
        </authorList>
    </citation>
    <scope>NUCLEOTIDE SEQUENCE</scope>
    <source>
        <tissue evidence="2">Shoot tissue taken approximately 20 cm above the soil surface</tissue>
    </source>
</reference>